<dbReference type="Proteomes" id="UP000279760">
    <property type="component" value="Chromosome 1"/>
</dbReference>
<reference evidence="2 3" key="1">
    <citation type="submission" date="2018-11" db="EMBL/GenBank/DDBJ databases">
        <title>Complete Genome Sequence of Vbrio mediterranei 117-T6: a Potential Pathogen Bacteria Isolated from the Conchocelis of Pyropia.</title>
        <authorList>
            <person name="Liu Q."/>
        </authorList>
    </citation>
    <scope>NUCLEOTIDE SEQUENCE [LARGE SCALE GENOMIC DNA]</scope>
    <source>
        <strain evidence="2 3">117-T6</strain>
    </source>
</reference>
<gene>
    <name evidence="2" type="ORF">ECB94_00840</name>
</gene>
<dbReference type="InterPro" id="IPR002575">
    <property type="entry name" value="Aminoglycoside_PTrfase"/>
</dbReference>
<sequence>MSPIVVKTDTVIRPASPWSRSVHIFLKFLEQQGIHDVPKVLALDNDNEILSLVQGKTFNYPLLEEIASLQALETAARLQRRLHDASVGFIEQYDVARLDWMLSSDTESEVMCHGDFAPYNVALEANNVVGVFDFDTVHPGSRLWDLSYSVYCWAPFKTNSVDKLGDIVQQVRRAKAYLDAYEIDTVSRFKLVETMVSRLRYLVSFMEDKANKGDQGMQQCIEEGHRRSYLNDIDYLLLNYDEITRGIR</sequence>
<evidence type="ECO:0000259" key="1">
    <source>
        <dbReference type="Pfam" id="PF01636"/>
    </source>
</evidence>
<name>A0A3G4V576_9VIBR</name>
<protein>
    <submittedName>
        <fullName evidence="2">Aminoglycoside phosphotransferase family protein</fullName>
    </submittedName>
</protein>
<feature type="domain" description="Aminoglycoside phosphotransferase" evidence="1">
    <location>
        <begin position="77"/>
        <end position="154"/>
    </location>
</feature>
<proteinExistence type="predicted"/>
<dbReference type="InterPro" id="IPR011009">
    <property type="entry name" value="Kinase-like_dom_sf"/>
</dbReference>
<dbReference type="SUPFAM" id="SSF56112">
    <property type="entry name" value="Protein kinase-like (PK-like)"/>
    <property type="match status" value="1"/>
</dbReference>
<dbReference type="AlphaFoldDB" id="A0A3G4V576"/>
<dbReference type="RefSeq" id="WP_124939752.1">
    <property type="nucleotide sequence ID" value="NZ_CP033577.1"/>
</dbReference>
<dbReference type="Gene3D" id="3.90.1200.10">
    <property type="match status" value="1"/>
</dbReference>
<dbReference type="Pfam" id="PF01636">
    <property type="entry name" value="APH"/>
    <property type="match status" value="1"/>
</dbReference>
<evidence type="ECO:0000313" key="3">
    <source>
        <dbReference type="Proteomes" id="UP000279760"/>
    </source>
</evidence>
<evidence type="ECO:0000313" key="2">
    <source>
        <dbReference type="EMBL" id="AYV19927.1"/>
    </source>
</evidence>
<organism evidence="2 3">
    <name type="scientific">Vibrio mediterranei</name>
    <dbReference type="NCBI Taxonomy" id="689"/>
    <lineage>
        <taxon>Bacteria</taxon>
        <taxon>Pseudomonadati</taxon>
        <taxon>Pseudomonadota</taxon>
        <taxon>Gammaproteobacteria</taxon>
        <taxon>Vibrionales</taxon>
        <taxon>Vibrionaceae</taxon>
        <taxon>Vibrio</taxon>
    </lineage>
</organism>
<accession>A0A3G4V576</accession>
<dbReference type="GO" id="GO:0016740">
    <property type="term" value="F:transferase activity"/>
    <property type="evidence" value="ECO:0007669"/>
    <property type="project" value="UniProtKB-KW"/>
</dbReference>
<dbReference type="EMBL" id="CP033577">
    <property type="protein sequence ID" value="AYV19927.1"/>
    <property type="molecule type" value="Genomic_DNA"/>
</dbReference>
<keyword evidence="2" id="KW-0808">Transferase</keyword>